<keyword evidence="8" id="KW-1185">Reference proteome</keyword>
<sequence length="91" mass="10527">MTLVKLIRQNTKWTMQEKTAFQKIKLFLGLGLVLISLILIFQNISSVPLTVLWMKFEVSLFLIILTSLIVGFILGYLIFTRKQKAIKNKVQ</sequence>
<keyword evidence="4 5" id="KW-0472">Membrane</keyword>
<evidence type="ECO:0000313" key="7">
    <source>
        <dbReference type="EMBL" id="PZE18758.1"/>
    </source>
</evidence>
<gene>
    <name evidence="7" type="ORF">DNU06_02715</name>
</gene>
<dbReference type="EMBL" id="QKSB01000001">
    <property type="protein sequence ID" value="PZE18758.1"/>
    <property type="molecule type" value="Genomic_DNA"/>
</dbReference>
<name>A0A2W1NVE3_9FLAO</name>
<evidence type="ECO:0000259" key="6">
    <source>
        <dbReference type="Pfam" id="PF06305"/>
    </source>
</evidence>
<dbReference type="InterPro" id="IPR010445">
    <property type="entry name" value="LapA_dom"/>
</dbReference>
<evidence type="ECO:0000256" key="2">
    <source>
        <dbReference type="ARBA" id="ARBA00022692"/>
    </source>
</evidence>
<protein>
    <recommendedName>
        <fullName evidence="6">Lipopolysaccharide assembly protein A domain-containing protein</fullName>
    </recommendedName>
</protein>
<proteinExistence type="predicted"/>
<dbReference type="Proteomes" id="UP000249248">
    <property type="component" value="Unassembled WGS sequence"/>
</dbReference>
<evidence type="ECO:0000256" key="4">
    <source>
        <dbReference type="ARBA" id="ARBA00023136"/>
    </source>
</evidence>
<feature type="domain" description="Lipopolysaccharide assembly protein A" evidence="6">
    <location>
        <begin position="42"/>
        <end position="88"/>
    </location>
</feature>
<evidence type="ECO:0000313" key="8">
    <source>
        <dbReference type="Proteomes" id="UP000249248"/>
    </source>
</evidence>
<keyword evidence="3 5" id="KW-1133">Transmembrane helix</keyword>
<dbReference type="AlphaFoldDB" id="A0A2W1NVE3"/>
<dbReference type="Pfam" id="PF06305">
    <property type="entry name" value="LapA_dom"/>
    <property type="match status" value="1"/>
</dbReference>
<keyword evidence="1" id="KW-1003">Cell membrane</keyword>
<evidence type="ECO:0000256" key="1">
    <source>
        <dbReference type="ARBA" id="ARBA00022475"/>
    </source>
</evidence>
<organism evidence="7 8">
    <name type="scientific">Putridiphycobacter roseus</name>
    <dbReference type="NCBI Taxonomy" id="2219161"/>
    <lineage>
        <taxon>Bacteria</taxon>
        <taxon>Pseudomonadati</taxon>
        <taxon>Bacteroidota</taxon>
        <taxon>Flavobacteriia</taxon>
        <taxon>Flavobacteriales</taxon>
        <taxon>Crocinitomicaceae</taxon>
        <taxon>Putridiphycobacter</taxon>
    </lineage>
</organism>
<feature type="transmembrane region" description="Helical" evidence="5">
    <location>
        <begin position="56"/>
        <end position="79"/>
    </location>
</feature>
<reference evidence="7 8" key="1">
    <citation type="submission" date="2018-06" db="EMBL/GenBank/DDBJ databases">
        <title>The draft genome sequence of Crocinitomix sp. SM1701.</title>
        <authorList>
            <person name="Zhang X."/>
        </authorList>
    </citation>
    <scope>NUCLEOTIDE SEQUENCE [LARGE SCALE GENOMIC DNA]</scope>
    <source>
        <strain evidence="7 8">SM1701</strain>
    </source>
</reference>
<keyword evidence="2 5" id="KW-0812">Transmembrane</keyword>
<comment type="caution">
    <text evidence="7">The sequence shown here is derived from an EMBL/GenBank/DDBJ whole genome shotgun (WGS) entry which is preliminary data.</text>
</comment>
<evidence type="ECO:0000256" key="5">
    <source>
        <dbReference type="SAM" id="Phobius"/>
    </source>
</evidence>
<dbReference type="GO" id="GO:0005886">
    <property type="term" value="C:plasma membrane"/>
    <property type="evidence" value="ECO:0007669"/>
    <property type="project" value="InterPro"/>
</dbReference>
<evidence type="ECO:0000256" key="3">
    <source>
        <dbReference type="ARBA" id="ARBA00022989"/>
    </source>
</evidence>
<accession>A0A2W1NVE3</accession>
<feature type="transmembrane region" description="Helical" evidence="5">
    <location>
        <begin position="26"/>
        <end position="44"/>
    </location>
</feature>